<feature type="transmembrane region" description="Helical" evidence="1">
    <location>
        <begin position="139"/>
        <end position="165"/>
    </location>
</feature>
<evidence type="ECO:0000313" key="3">
    <source>
        <dbReference type="Proteomes" id="UP000186040"/>
    </source>
</evidence>
<evidence type="ECO:0000313" key="2">
    <source>
        <dbReference type="EMBL" id="OLR90932.1"/>
    </source>
</evidence>
<feature type="transmembrane region" description="Helical" evidence="1">
    <location>
        <begin position="338"/>
        <end position="357"/>
    </location>
</feature>
<dbReference type="STRING" id="1193682.BJP25_30730"/>
<keyword evidence="1" id="KW-0472">Membrane</keyword>
<dbReference type="EMBL" id="MKQR01000026">
    <property type="protein sequence ID" value="OLR90932.1"/>
    <property type="molecule type" value="Genomic_DNA"/>
</dbReference>
<feature type="transmembrane region" description="Helical" evidence="1">
    <location>
        <begin position="37"/>
        <end position="61"/>
    </location>
</feature>
<sequence>MRGGEWVVPGLVTAGVLVTPLVDPRALDPWVADDPAAVLPFALALSALAAYSVLRGAHVWADPARLTWEPGDDRDKRVRRRLLLTGGVRFAAVFYAAVVACLVVGEQDSKALISVAGFGAAALVSASRKSPDGLLDPAAAVVVAYWPGLWVGLGTVLGSALGGLWRPKHVPTRDELVRGWRARQVRSTSVLFGDLLGLLPAARPVRRLRVRGAGGVVLAGALGRWPALPLVALVVLTAPLVARVVTGVPGLVWVAVAAYLAALPFAGALAEVHRVRGLARWVPARKRVLVAWTGLLALVVGGVAVGGVALLGLPFEPLAAPVAALAVLRTVTRPQVDYAALGVVPVGMGVLPVGLVYQVLRGPDLLAAGALLVGLL</sequence>
<feature type="transmembrane region" description="Helical" evidence="1">
    <location>
        <begin position="214"/>
        <end position="238"/>
    </location>
</feature>
<proteinExistence type="predicted"/>
<keyword evidence="1" id="KW-1133">Transmembrane helix</keyword>
<comment type="caution">
    <text evidence="2">The sequence shown here is derived from an EMBL/GenBank/DDBJ whole genome shotgun (WGS) entry which is preliminary data.</text>
</comment>
<dbReference type="Proteomes" id="UP000186040">
    <property type="component" value="Unassembled WGS sequence"/>
</dbReference>
<feature type="transmembrane region" description="Helical" evidence="1">
    <location>
        <begin position="82"/>
        <end position="105"/>
    </location>
</feature>
<reference evidence="2 3" key="1">
    <citation type="submission" date="2016-10" db="EMBL/GenBank/DDBJ databases">
        <title>The Draft Genome Sequence of Actinokineospora bangkokensis 44EHWT reveals the biosynthetic pathway of antifungal compounds Thailandins with unusual extender unit butylmalonyl-CoA.</title>
        <authorList>
            <person name="Greule A."/>
            <person name="Intra B."/>
            <person name="Flemming S."/>
            <person name="Rommel M.G."/>
            <person name="Panbangred W."/>
            <person name="Bechthold A."/>
        </authorList>
    </citation>
    <scope>NUCLEOTIDE SEQUENCE [LARGE SCALE GENOMIC DNA]</scope>
    <source>
        <strain evidence="2 3">44EHW</strain>
    </source>
</reference>
<name>A0A1Q9LFW2_9PSEU</name>
<feature type="transmembrane region" description="Helical" evidence="1">
    <location>
        <begin position="289"/>
        <end position="313"/>
    </location>
</feature>
<organism evidence="2 3">
    <name type="scientific">Actinokineospora bangkokensis</name>
    <dbReference type="NCBI Taxonomy" id="1193682"/>
    <lineage>
        <taxon>Bacteria</taxon>
        <taxon>Bacillati</taxon>
        <taxon>Actinomycetota</taxon>
        <taxon>Actinomycetes</taxon>
        <taxon>Pseudonocardiales</taxon>
        <taxon>Pseudonocardiaceae</taxon>
        <taxon>Actinokineospora</taxon>
    </lineage>
</organism>
<accession>A0A1Q9LFW2</accession>
<evidence type="ECO:0000256" key="1">
    <source>
        <dbReference type="SAM" id="Phobius"/>
    </source>
</evidence>
<feature type="transmembrane region" description="Helical" evidence="1">
    <location>
        <begin position="250"/>
        <end position="269"/>
    </location>
</feature>
<dbReference type="RefSeq" id="WP_075977605.1">
    <property type="nucleotide sequence ID" value="NZ_MKQR01000026.1"/>
</dbReference>
<gene>
    <name evidence="2" type="ORF">BJP25_30730</name>
</gene>
<keyword evidence="3" id="KW-1185">Reference proteome</keyword>
<keyword evidence="1" id="KW-0812">Transmembrane</keyword>
<dbReference type="AlphaFoldDB" id="A0A1Q9LFW2"/>
<protein>
    <submittedName>
        <fullName evidence="2">Uncharacterized protein</fullName>
    </submittedName>
</protein>